<keyword evidence="3" id="KW-1133">Transmembrane helix</keyword>
<accession>A0A553QIE3</accession>
<proteinExistence type="predicted"/>
<feature type="transmembrane region" description="Helical" evidence="3">
    <location>
        <begin position="143"/>
        <end position="162"/>
    </location>
</feature>
<dbReference type="PANTHER" id="PTHR14965:SF1">
    <property type="entry name" value="APOPTOSIS FACILITATOR BCL-2-LIKE PROTEIN 14"/>
    <property type="match status" value="1"/>
</dbReference>
<feature type="transmembrane region" description="Helical" evidence="3">
    <location>
        <begin position="97"/>
        <end position="122"/>
    </location>
</feature>
<evidence type="ECO:0000313" key="5">
    <source>
        <dbReference type="Proteomes" id="UP000316079"/>
    </source>
</evidence>
<feature type="transmembrane region" description="Helical" evidence="3">
    <location>
        <begin position="38"/>
        <end position="56"/>
    </location>
</feature>
<comment type="caution">
    <text evidence="4">The sequence shown here is derived from an EMBL/GenBank/DDBJ whole genome shotgun (WGS) entry which is preliminary data.</text>
</comment>
<dbReference type="Gene3D" id="1.20.1070.10">
    <property type="entry name" value="Rhodopsin 7-helix transmembrane proteins"/>
    <property type="match status" value="1"/>
</dbReference>
<dbReference type="STRING" id="623744.A0A553QIE3"/>
<keyword evidence="2" id="KW-0053">Apoptosis</keyword>
<reference evidence="4 5" key="1">
    <citation type="journal article" date="2019" name="Sci. Data">
        <title>Hybrid genome assembly and annotation of Danionella translucida.</title>
        <authorList>
            <person name="Kadobianskyi M."/>
            <person name="Schulze L."/>
            <person name="Schuelke M."/>
            <person name="Judkewitz B."/>
        </authorList>
    </citation>
    <scope>NUCLEOTIDE SEQUENCE [LARGE SCALE GENOMIC DNA]</scope>
    <source>
        <strain evidence="4 5">Bolton</strain>
    </source>
</reference>
<dbReference type="AlphaFoldDB" id="A0A553QIE3"/>
<evidence type="ECO:0008006" key="6">
    <source>
        <dbReference type="Google" id="ProtNLM"/>
    </source>
</evidence>
<name>A0A553QIE3_9TELE</name>
<dbReference type="PROSITE" id="PS50062">
    <property type="entry name" value="BCL2_FAMILY"/>
    <property type="match status" value="1"/>
</dbReference>
<keyword evidence="3" id="KW-0472">Membrane</keyword>
<evidence type="ECO:0000256" key="3">
    <source>
        <dbReference type="SAM" id="Phobius"/>
    </source>
</evidence>
<evidence type="ECO:0000256" key="2">
    <source>
        <dbReference type="ARBA" id="ARBA00022703"/>
    </source>
</evidence>
<keyword evidence="1" id="KW-0597">Phosphoprotein</keyword>
<organism evidence="4 5">
    <name type="scientific">Danionella cerebrum</name>
    <dbReference type="NCBI Taxonomy" id="2873325"/>
    <lineage>
        <taxon>Eukaryota</taxon>
        <taxon>Metazoa</taxon>
        <taxon>Chordata</taxon>
        <taxon>Craniata</taxon>
        <taxon>Vertebrata</taxon>
        <taxon>Euteleostomi</taxon>
        <taxon>Actinopterygii</taxon>
        <taxon>Neopterygii</taxon>
        <taxon>Teleostei</taxon>
        <taxon>Ostariophysi</taxon>
        <taxon>Cypriniformes</taxon>
        <taxon>Danionidae</taxon>
        <taxon>Danioninae</taxon>
        <taxon>Danionella</taxon>
    </lineage>
</organism>
<dbReference type="GO" id="GO:2001236">
    <property type="term" value="P:regulation of extrinsic apoptotic signaling pathway"/>
    <property type="evidence" value="ECO:0007669"/>
    <property type="project" value="TreeGrafter"/>
</dbReference>
<dbReference type="SUPFAM" id="SSF56854">
    <property type="entry name" value="Bcl-2 inhibitors of programmed cell death"/>
    <property type="match status" value="1"/>
</dbReference>
<dbReference type="InterPro" id="IPR002475">
    <property type="entry name" value="Bcl2-like"/>
</dbReference>
<dbReference type="Proteomes" id="UP000316079">
    <property type="component" value="Unassembled WGS sequence"/>
</dbReference>
<keyword evidence="3" id="KW-0812">Transmembrane</keyword>
<dbReference type="InterPro" id="IPR036834">
    <property type="entry name" value="Bcl-2-like_sf"/>
</dbReference>
<feature type="transmembrane region" description="Helical" evidence="3">
    <location>
        <begin position="68"/>
        <end position="91"/>
    </location>
</feature>
<dbReference type="PANTHER" id="PTHR14965">
    <property type="entry name" value="SI:CH73-248E21.1"/>
    <property type="match status" value="1"/>
</dbReference>
<dbReference type="Gene3D" id="1.10.437.10">
    <property type="entry name" value="Blc2-like"/>
    <property type="match status" value="1"/>
</dbReference>
<evidence type="ECO:0000256" key="1">
    <source>
        <dbReference type="ARBA" id="ARBA00022553"/>
    </source>
</evidence>
<sequence>MANETSNHTSTDTTEFFLAIVDNCNDVNYSGVRVPLEIITIVLCFPSNVVLLWLMLNGCIALSPSNVLGLGLSVVNITYCLTLPLDVYISLTSRSGVLLSVTEAFSILNLAGCPLLLTCMCLERYMATVHPVLYMKVGSKWKYRVICLTLICVITLNGGKFANAAEKLTHIVDCGSLGYDEGIEPDGPSSQSTDSNLSDDPVIKELVELLKKSGDELNKRILENHELLRILQRSFSYSLFDKLTRAFITRVAPEYPKKGNECEQIALTFEVTRRLGALDLQPMNRVMGYGAQFLQQNFAPWVKQHGGWEKAFDHDEDVH</sequence>
<dbReference type="EMBL" id="SRMA01025941">
    <property type="protein sequence ID" value="TRY89694.1"/>
    <property type="molecule type" value="Genomic_DNA"/>
</dbReference>
<gene>
    <name evidence="4" type="ORF">DNTS_032321</name>
</gene>
<evidence type="ECO:0000313" key="4">
    <source>
        <dbReference type="EMBL" id="TRY89694.1"/>
    </source>
</evidence>
<dbReference type="GO" id="GO:0006915">
    <property type="term" value="P:apoptotic process"/>
    <property type="evidence" value="ECO:0007669"/>
    <property type="project" value="UniProtKB-KW"/>
</dbReference>
<protein>
    <recommendedName>
        <fullName evidence="6">G-protein coupled receptors family 1 profile domain-containing protein</fullName>
    </recommendedName>
</protein>
<keyword evidence="5" id="KW-1185">Reference proteome</keyword>
<dbReference type="SUPFAM" id="SSF81321">
    <property type="entry name" value="Family A G protein-coupled receptor-like"/>
    <property type="match status" value="1"/>
</dbReference>
<dbReference type="OrthoDB" id="9948726at2759"/>